<keyword evidence="5" id="KW-0804">Transcription</keyword>
<feature type="compositionally biased region" description="Low complexity" evidence="7">
    <location>
        <begin position="7"/>
        <end position="18"/>
    </location>
</feature>
<comment type="subcellular location">
    <subcellularLocation>
        <location evidence="1">Nucleus</location>
    </subcellularLocation>
</comment>
<dbReference type="OrthoDB" id="3163292at2759"/>
<dbReference type="InterPro" id="IPR007219">
    <property type="entry name" value="XnlR_reg_dom"/>
</dbReference>
<dbReference type="Proteomes" id="UP000015241">
    <property type="component" value="Unassembled WGS sequence"/>
</dbReference>
<keyword evidence="4" id="KW-0238">DNA-binding</keyword>
<keyword evidence="3" id="KW-0805">Transcription regulation</keyword>
<dbReference type="InterPro" id="IPR051089">
    <property type="entry name" value="prtT"/>
</dbReference>
<dbReference type="InParanoid" id="S8DZ84"/>
<keyword evidence="10" id="KW-1185">Reference proteome</keyword>
<evidence type="ECO:0000313" key="9">
    <source>
        <dbReference type="EMBL" id="EPS98281.1"/>
    </source>
</evidence>
<gene>
    <name evidence="9" type="ORF">FOMPIDRAFT_100949</name>
</gene>
<keyword evidence="6" id="KW-0539">Nucleus</keyword>
<organism evidence="9 10">
    <name type="scientific">Fomitopsis schrenkii</name>
    <name type="common">Brown rot fungus</name>
    <dbReference type="NCBI Taxonomy" id="2126942"/>
    <lineage>
        <taxon>Eukaryota</taxon>
        <taxon>Fungi</taxon>
        <taxon>Dikarya</taxon>
        <taxon>Basidiomycota</taxon>
        <taxon>Agaricomycotina</taxon>
        <taxon>Agaricomycetes</taxon>
        <taxon>Polyporales</taxon>
        <taxon>Fomitopsis</taxon>
    </lineage>
</organism>
<evidence type="ECO:0000256" key="4">
    <source>
        <dbReference type="ARBA" id="ARBA00023125"/>
    </source>
</evidence>
<dbReference type="GO" id="GO:0000976">
    <property type="term" value="F:transcription cis-regulatory region binding"/>
    <property type="evidence" value="ECO:0007669"/>
    <property type="project" value="TreeGrafter"/>
</dbReference>
<dbReference type="GO" id="GO:0006351">
    <property type="term" value="P:DNA-templated transcription"/>
    <property type="evidence" value="ECO:0007669"/>
    <property type="project" value="InterPro"/>
</dbReference>
<feature type="region of interest" description="Disordered" evidence="7">
    <location>
        <begin position="125"/>
        <end position="148"/>
    </location>
</feature>
<dbReference type="STRING" id="743788.S8DZ84"/>
<evidence type="ECO:0000256" key="5">
    <source>
        <dbReference type="ARBA" id="ARBA00023163"/>
    </source>
</evidence>
<dbReference type="GO" id="GO:0008270">
    <property type="term" value="F:zinc ion binding"/>
    <property type="evidence" value="ECO:0007669"/>
    <property type="project" value="InterPro"/>
</dbReference>
<evidence type="ECO:0000256" key="3">
    <source>
        <dbReference type="ARBA" id="ARBA00023015"/>
    </source>
</evidence>
<feature type="region of interest" description="Disordered" evidence="7">
    <location>
        <begin position="1"/>
        <end position="29"/>
    </location>
</feature>
<dbReference type="SMART" id="SM00066">
    <property type="entry name" value="GAL4"/>
    <property type="match status" value="1"/>
</dbReference>
<accession>S8DZ84</accession>
<sequence length="702" mass="78142">MSSNAESDSSGAGHPSSSKTKKSSRSRGACVHCKSLKVRCEFISGEDPCVRCKANDFDCVSRGRKKRRPAPSHEELVQRSLEQDAQIQGLLHKLDEIKTLSKIRYWVSQAQQEANALRGFTSPKVSGWKASSNREPNSEAPATQGKDMAMSVSRTITPAPSATNPKWPPILRCGLFGPQEVTDLFKLFYNKLHPSFTVLDPALHTPQYLISKSTLLFTKVLCLASRHWTHRPKLHQLASTYTHEAATEAVREGYYTIETCQAFMLATGFPAPRERFAEHRAWLLVGMAIRMSQDLKLNEPPPLALPERLRLDRIRTWFQVVCIDASTSVQQGKPPVVQRSDYVERALATWYRCSPLNSPYDLYLCAFTDLALLVAKLWKAIGADRCDPDLVRGVDVTAVVLEYHQKLVDKHTIWIAREAERAQDSAPTAQPQHGMRLKLTANAMKLIVLGAGFHHSVRQGEEPNRDILRLTVETALTCIRVHIEELYPAGVLRTMIEPHFLYVTYAAAFLVNLLKKEYSYLLEPAMRTTIVREVRRLIGIYLSKEVALDRAHAPAVHGRFLAVHLDRVVDADEVARTPSLTLEELPLPPDIWDFAEPFDLEEAALGGGADHPVQMFNGGAGGDMFEGAEFCFGQFVSDMSALDEVAYPGALGPGDLPLDERTWWNGSGPPPLVFDQSAFDLATFAMDDSWLQAALGDDSATI</sequence>
<dbReference type="PANTHER" id="PTHR31845:SF17">
    <property type="entry name" value="ZN(II)2CYS6 TRANSCRIPTION FACTOR (EUROFUNG)"/>
    <property type="match status" value="1"/>
</dbReference>
<evidence type="ECO:0000256" key="7">
    <source>
        <dbReference type="SAM" id="MobiDB-lite"/>
    </source>
</evidence>
<evidence type="ECO:0000256" key="2">
    <source>
        <dbReference type="ARBA" id="ARBA00022723"/>
    </source>
</evidence>
<keyword evidence="2" id="KW-0479">Metal-binding</keyword>
<dbReference type="SMART" id="SM00906">
    <property type="entry name" value="Fungal_trans"/>
    <property type="match status" value="1"/>
</dbReference>
<dbReference type="Pfam" id="PF04082">
    <property type="entry name" value="Fungal_trans"/>
    <property type="match status" value="1"/>
</dbReference>
<dbReference type="Pfam" id="PF00172">
    <property type="entry name" value="Zn_clus"/>
    <property type="match status" value="1"/>
</dbReference>
<dbReference type="CDD" id="cd12148">
    <property type="entry name" value="fungal_TF_MHR"/>
    <property type="match status" value="1"/>
</dbReference>
<protein>
    <recommendedName>
        <fullName evidence="8">Zn(2)-C6 fungal-type domain-containing protein</fullName>
    </recommendedName>
</protein>
<evidence type="ECO:0000313" key="10">
    <source>
        <dbReference type="Proteomes" id="UP000015241"/>
    </source>
</evidence>
<dbReference type="GO" id="GO:0005634">
    <property type="term" value="C:nucleus"/>
    <property type="evidence" value="ECO:0007669"/>
    <property type="project" value="UniProtKB-SubCell"/>
</dbReference>
<dbReference type="FunCoup" id="S8DZ84">
    <property type="interactions" value="176"/>
</dbReference>
<dbReference type="InterPro" id="IPR036864">
    <property type="entry name" value="Zn2-C6_fun-type_DNA-bd_sf"/>
</dbReference>
<dbReference type="eggNOG" id="ENOG502SM5N">
    <property type="taxonomic scope" value="Eukaryota"/>
</dbReference>
<dbReference type="SUPFAM" id="SSF57701">
    <property type="entry name" value="Zn2/Cys6 DNA-binding domain"/>
    <property type="match status" value="1"/>
</dbReference>
<dbReference type="EMBL" id="KE504167">
    <property type="protein sequence ID" value="EPS98281.1"/>
    <property type="molecule type" value="Genomic_DNA"/>
</dbReference>
<dbReference type="PROSITE" id="PS00463">
    <property type="entry name" value="ZN2_CY6_FUNGAL_1"/>
    <property type="match status" value="1"/>
</dbReference>
<feature type="domain" description="Zn(2)-C6 fungal-type" evidence="8">
    <location>
        <begin position="29"/>
        <end position="61"/>
    </location>
</feature>
<dbReference type="CDD" id="cd00067">
    <property type="entry name" value="GAL4"/>
    <property type="match status" value="1"/>
</dbReference>
<dbReference type="PANTHER" id="PTHR31845">
    <property type="entry name" value="FINGER DOMAIN PROTEIN, PUTATIVE-RELATED"/>
    <property type="match status" value="1"/>
</dbReference>
<dbReference type="AlphaFoldDB" id="S8DZ84"/>
<name>S8DZ84_FOMSC</name>
<evidence type="ECO:0000256" key="1">
    <source>
        <dbReference type="ARBA" id="ARBA00004123"/>
    </source>
</evidence>
<dbReference type="Gene3D" id="4.10.240.10">
    <property type="entry name" value="Zn(2)-C6 fungal-type DNA-binding domain"/>
    <property type="match status" value="1"/>
</dbReference>
<dbReference type="PROSITE" id="PS50048">
    <property type="entry name" value="ZN2_CY6_FUNGAL_2"/>
    <property type="match status" value="1"/>
</dbReference>
<evidence type="ECO:0000259" key="8">
    <source>
        <dbReference type="PROSITE" id="PS50048"/>
    </source>
</evidence>
<evidence type="ECO:0000256" key="6">
    <source>
        <dbReference type="ARBA" id="ARBA00023242"/>
    </source>
</evidence>
<dbReference type="HOGENOM" id="CLU_026652_0_0_1"/>
<reference evidence="9 10" key="1">
    <citation type="journal article" date="2012" name="Science">
        <title>The Paleozoic origin of enzymatic lignin decomposition reconstructed from 31 fungal genomes.</title>
        <authorList>
            <person name="Floudas D."/>
            <person name="Binder M."/>
            <person name="Riley R."/>
            <person name="Barry K."/>
            <person name="Blanchette R.A."/>
            <person name="Henrissat B."/>
            <person name="Martinez A.T."/>
            <person name="Otillar R."/>
            <person name="Spatafora J.W."/>
            <person name="Yadav J.S."/>
            <person name="Aerts A."/>
            <person name="Benoit I."/>
            <person name="Boyd A."/>
            <person name="Carlson A."/>
            <person name="Copeland A."/>
            <person name="Coutinho P.M."/>
            <person name="de Vries R.P."/>
            <person name="Ferreira P."/>
            <person name="Findley K."/>
            <person name="Foster B."/>
            <person name="Gaskell J."/>
            <person name="Glotzer D."/>
            <person name="Gorecki P."/>
            <person name="Heitman J."/>
            <person name="Hesse C."/>
            <person name="Hori C."/>
            <person name="Igarashi K."/>
            <person name="Jurgens J.A."/>
            <person name="Kallen N."/>
            <person name="Kersten P."/>
            <person name="Kohler A."/>
            <person name="Kuees U."/>
            <person name="Kumar T.K.A."/>
            <person name="Kuo A."/>
            <person name="LaButti K."/>
            <person name="Larrondo L.F."/>
            <person name="Lindquist E."/>
            <person name="Ling A."/>
            <person name="Lombard V."/>
            <person name="Lucas S."/>
            <person name="Lundell T."/>
            <person name="Martin R."/>
            <person name="McLaughlin D.J."/>
            <person name="Morgenstern I."/>
            <person name="Morin E."/>
            <person name="Murat C."/>
            <person name="Nagy L.G."/>
            <person name="Nolan M."/>
            <person name="Ohm R.A."/>
            <person name="Patyshakuliyeva A."/>
            <person name="Rokas A."/>
            <person name="Ruiz-Duenas F.J."/>
            <person name="Sabat G."/>
            <person name="Salamov A."/>
            <person name="Samejima M."/>
            <person name="Schmutz J."/>
            <person name="Slot J.C."/>
            <person name="St John F."/>
            <person name="Stenlid J."/>
            <person name="Sun H."/>
            <person name="Sun S."/>
            <person name="Syed K."/>
            <person name="Tsang A."/>
            <person name="Wiebenga A."/>
            <person name="Young D."/>
            <person name="Pisabarro A."/>
            <person name="Eastwood D.C."/>
            <person name="Martin F."/>
            <person name="Cullen D."/>
            <person name="Grigoriev I.V."/>
            <person name="Hibbett D.S."/>
        </authorList>
    </citation>
    <scope>NUCLEOTIDE SEQUENCE</scope>
    <source>
        <strain evidence="10">FP-58527</strain>
    </source>
</reference>
<proteinExistence type="predicted"/>
<dbReference type="InterPro" id="IPR001138">
    <property type="entry name" value="Zn2Cys6_DnaBD"/>
</dbReference>
<dbReference type="GO" id="GO:0000981">
    <property type="term" value="F:DNA-binding transcription factor activity, RNA polymerase II-specific"/>
    <property type="evidence" value="ECO:0007669"/>
    <property type="project" value="InterPro"/>
</dbReference>